<name>A0A1J7ISA1_9PEZI</name>
<keyword evidence="2" id="KW-1185">Reference proteome</keyword>
<gene>
    <name evidence="1" type="ORF">CONLIGDRAFT_681000</name>
</gene>
<dbReference type="OrthoDB" id="10320596at2759"/>
<accession>A0A1J7ISA1</accession>
<protein>
    <submittedName>
        <fullName evidence="1">Uncharacterized protein</fullName>
    </submittedName>
</protein>
<evidence type="ECO:0000313" key="1">
    <source>
        <dbReference type="EMBL" id="OIW30221.1"/>
    </source>
</evidence>
<organism evidence="1 2">
    <name type="scientific">Coniochaeta ligniaria NRRL 30616</name>
    <dbReference type="NCBI Taxonomy" id="1408157"/>
    <lineage>
        <taxon>Eukaryota</taxon>
        <taxon>Fungi</taxon>
        <taxon>Dikarya</taxon>
        <taxon>Ascomycota</taxon>
        <taxon>Pezizomycotina</taxon>
        <taxon>Sordariomycetes</taxon>
        <taxon>Sordariomycetidae</taxon>
        <taxon>Coniochaetales</taxon>
        <taxon>Coniochaetaceae</taxon>
        <taxon>Coniochaeta</taxon>
    </lineage>
</organism>
<proteinExistence type="predicted"/>
<dbReference type="InParanoid" id="A0A1J7ISA1"/>
<dbReference type="EMBL" id="KV875097">
    <property type="protein sequence ID" value="OIW30221.1"/>
    <property type="molecule type" value="Genomic_DNA"/>
</dbReference>
<evidence type="ECO:0000313" key="2">
    <source>
        <dbReference type="Proteomes" id="UP000182658"/>
    </source>
</evidence>
<dbReference type="Proteomes" id="UP000182658">
    <property type="component" value="Unassembled WGS sequence"/>
</dbReference>
<sequence>MPSLFKEARPSHGPFNRINILSPATPIKAGEALTPCALATAPIEVRGWSRPGLGHYILRTSACGDLYRVDVEDGGPDEMVVENAVVEDDLGRPASSSASRGTACVKWTFTELGVIAEPGTYFFRVRIMNDAFQVIGEIDSAEVVVEPAQPDDAAIESAE</sequence>
<dbReference type="AlphaFoldDB" id="A0A1J7ISA1"/>
<reference evidence="1 2" key="1">
    <citation type="submission" date="2016-10" db="EMBL/GenBank/DDBJ databases">
        <title>Draft genome sequence of Coniochaeta ligniaria NRRL30616, a lignocellulolytic fungus for bioabatement of inhibitors in plant biomass hydrolysates.</title>
        <authorList>
            <consortium name="DOE Joint Genome Institute"/>
            <person name="Jimenez D.J."/>
            <person name="Hector R.E."/>
            <person name="Riley R."/>
            <person name="Sun H."/>
            <person name="Grigoriev I.V."/>
            <person name="Van Elsas J.D."/>
            <person name="Nichols N.N."/>
        </authorList>
    </citation>
    <scope>NUCLEOTIDE SEQUENCE [LARGE SCALE GENOMIC DNA]</scope>
    <source>
        <strain evidence="1 2">NRRL 30616</strain>
    </source>
</reference>